<keyword evidence="4" id="KW-1185">Reference proteome</keyword>
<dbReference type="RefSeq" id="WP_197718296.1">
    <property type="nucleotide sequence ID" value="NZ_CP033972.1"/>
</dbReference>
<dbReference type="Proteomes" id="UP000271469">
    <property type="component" value="Chromosome"/>
</dbReference>
<proteinExistence type="predicted"/>
<evidence type="ECO:0008006" key="5">
    <source>
        <dbReference type="Google" id="ProtNLM"/>
    </source>
</evidence>
<keyword evidence="2" id="KW-1133">Transmembrane helix</keyword>
<evidence type="ECO:0000313" key="3">
    <source>
        <dbReference type="EMBL" id="AZG48174.1"/>
    </source>
</evidence>
<keyword evidence="2" id="KW-0812">Transmembrane</keyword>
<feature type="transmembrane region" description="Helical" evidence="2">
    <location>
        <begin position="67"/>
        <end position="87"/>
    </location>
</feature>
<keyword evidence="2" id="KW-0472">Membrane</keyword>
<sequence>MSEPPEDVDDGGPGNTSDDGDAPGHPVARTPYRPTRTQWSVAGAIAAFGVGYVLYHVLKGAGLGQSAALYVGIPLVLAVVITLSSPARRPAGIALKVTTILLLLSIPVLGEGACCVLMAAPIFYLFVYLGGRATVHARDARGRGPAVFVAPVLLALLAREGTTPVLTVPGDAMSAATRVVDIPAAGMSAALAAPLRFADTRPRGVLAIGFPQPLSDSGGLTLGGHRTIGFDGAHHRSGPVAQHHWGEHGSALELEVSARTASSVTFTPVADSTPLASWLRWREMRVSWRAVDATRTEVRWELHYTRLLSPAWYFGPIERVVTSRAADHLIRAVDDHAPAVRATDRTHVDHHRHR</sequence>
<protein>
    <recommendedName>
        <fullName evidence="5">Polyketide cyclase / dehydrase and lipid transport</fullName>
    </recommendedName>
</protein>
<name>A0A3G8JSS6_9ACTN</name>
<reference evidence="3 4" key="1">
    <citation type="submission" date="2018-11" db="EMBL/GenBank/DDBJ databases">
        <title>Gordonia insulae sp. nov., isolated from an island soil.</title>
        <authorList>
            <person name="Kim Y.S."/>
            <person name="Kim S.B."/>
        </authorList>
    </citation>
    <scope>NUCLEOTIDE SEQUENCE [LARGE SCALE GENOMIC DNA]</scope>
    <source>
        <strain evidence="3 4">MMS17-SY073</strain>
    </source>
</reference>
<organism evidence="3 4">
    <name type="scientific">Gordonia insulae</name>
    <dbReference type="NCBI Taxonomy" id="2420509"/>
    <lineage>
        <taxon>Bacteria</taxon>
        <taxon>Bacillati</taxon>
        <taxon>Actinomycetota</taxon>
        <taxon>Actinomycetes</taxon>
        <taxon>Mycobacteriales</taxon>
        <taxon>Gordoniaceae</taxon>
        <taxon>Gordonia</taxon>
    </lineage>
</organism>
<dbReference type="KEGG" id="gom:D7316_04791"/>
<feature type="region of interest" description="Disordered" evidence="1">
    <location>
        <begin position="1"/>
        <end position="32"/>
    </location>
</feature>
<dbReference type="AlphaFoldDB" id="A0A3G8JSS6"/>
<evidence type="ECO:0000256" key="1">
    <source>
        <dbReference type="SAM" id="MobiDB-lite"/>
    </source>
</evidence>
<evidence type="ECO:0000256" key="2">
    <source>
        <dbReference type="SAM" id="Phobius"/>
    </source>
</evidence>
<feature type="transmembrane region" description="Helical" evidence="2">
    <location>
        <begin position="99"/>
        <end position="129"/>
    </location>
</feature>
<dbReference type="EMBL" id="CP033972">
    <property type="protein sequence ID" value="AZG48174.1"/>
    <property type="molecule type" value="Genomic_DNA"/>
</dbReference>
<evidence type="ECO:0000313" key="4">
    <source>
        <dbReference type="Proteomes" id="UP000271469"/>
    </source>
</evidence>
<gene>
    <name evidence="3" type="ORF">D7316_04791</name>
</gene>
<feature type="compositionally biased region" description="Acidic residues" evidence="1">
    <location>
        <begin position="1"/>
        <end position="10"/>
    </location>
</feature>
<accession>A0A3G8JSS6</accession>
<feature type="transmembrane region" description="Helical" evidence="2">
    <location>
        <begin position="37"/>
        <end position="55"/>
    </location>
</feature>